<dbReference type="InterPro" id="IPR004474">
    <property type="entry name" value="LytR_CpsA_psr"/>
</dbReference>
<sequence length="311" mass="35033">MAAQKRVRKKRKKWPWVLGIFLAIILAIGAYIYHLYSSIEKSMEQANISYKTEKREKPASITETDSVSFLLLGVDQRTKDPDSGVTGRSDTIIVMTANPKTNEMKMVSIPRDTYTEIEGRGLDKINHAYAFGKIPLATAAVENLMGIPIDYVVSINMEGLIRLVDVVGGITVNNDLEFSSGGYNFNKGTITLDGKAALAYSRMRKEDPQGDFGRQNRQRQVITAITEELISPKTLLNFNELLDVLGNNVQTNVTFDDVKKLQSSYLKAFRNMEQLSFTQGQGQIINKIWYYIMNESELSEIQNVLKTNLEL</sequence>
<organism evidence="7">
    <name type="scientific">Ornithinibacillus sp. 4-3</name>
    <dbReference type="NCBI Taxonomy" id="3231488"/>
    <lineage>
        <taxon>Bacteria</taxon>
        <taxon>Bacillati</taxon>
        <taxon>Bacillota</taxon>
        <taxon>Bacilli</taxon>
        <taxon>Bacillales</taxon>
        <taxon>Bacillaceae</taxon>
        <taxon>Ornithinibacillus</taxon>
    </lineage>
</organism>
<evidence type="ECO:0000256" key="2">
    <source>
        <dbReference type="ARBA" id="ARBA00022692"/>
    </source>
</evidence>
<evidence type="ECO:0000256" key="3">
    <source>
        <dbReference type="ARBA" id="ARBA00022968"/>
    </source>
</evidence>
<dbReference type="Pfam" id="PF03816">
    <property type="entry name" value="LytR_cpsA_psr"/>
    <property type="match status" value="1"/>
</dbReference>
<protein>
    <submittedName>
        <fullName evidence="7">LCP family protein</fullName>
    </submittedName>
</protein>
<evidence type="ECO:0000259" key="6">
    <source>
        <dbReference type="Pfam" id="PF03816"/>
    </source>
</evidence>
<dbReference type="RefSeq" id="WP_368652910.1">
    <property type="nucleotide sequence ID" value="NZ_CP162599.1"/>
</dbReference>
<accession>A0AB39HPG8</accession>
<feature type="domain" description="Cell envelope-related transcriptional attenuator" evidence="6">
    <location>
        <begin position="88"/>
        <end position="229"/>
    </location>
</feature>
<keyword evidence="3" id="KW-0735">Signal-anchor</keyword>
<gene>
    <name evidence="7" type="ORF">AB4Y30_14390</name>
</gene>
<keyword evidence="5" id="KW-0472">Membrane</keyword>
<dbReference type="GO" id="GO:0071555">
    <property type="term" value="P:cell wall organization"/>
    <property type="evidence" value="ECO:0007669"/>
    <property type="project" value="UniProtKB-KW"/>
</dbReference>
<dbReference type="NCBIfam" id="TIGR00350">
    <property type="entry name" value="lytR_cpsA_psr"/>
    <property type="match status" value="1"/>
</dbReference>
<reference evidence="7" key="1">
    <citation type="submission" date="2024-07" db="EMBL/GenBank/DDBJ databases">
        <title>Halotolerant mesophilic bacterium Ornithinibacillus sp. 4-3, sp. nov., isolated from soil.</title>
        <authorList>
            <person name="Sidarenka A.V."/>
            <person name="Guliayeva D.E."/>
            <person name="Leanovich S.I."/>
            <person name="Hileuskaya K.S."/>
            <person name="Akhremchuk A.E."/>
            <person name="Sikolenko M.A."/>
            <person name="Valentovich L.N."/>
        </authorList>
    </citation>
    <scope>NUCLEOTIDE SEQUENCE</scope>
    <source>
        <strain evidence="7">4-3</strain>
    </source>
</reference>
<dbReference type="EMBL" id="CP162599">
    <property type="protein sequence ID" value="XDK32189.1"/>
    <property type="molecule type" value="Genomic_DNA"/>
</dbReference>
<name>A0AB39HPG8_9BACI</name>
<dbReference type="InterPro" id="IPR050922">
    <property type="entry name" value="LytR/CpsA/Psr_CW_biosynth"/>
</dbReference>
<dbReference type="PANTHER" id="PTHR33392">
    <property type="entry name" value="POLYISOPRENYL-TEICHOIC ACID--PEPTIDOGLYCAN TEICHOIC ACID TRANSFERASE TAGU"/>
    <property type="match status" value="1"/>
</dbReference>
<comment type="similarity">
    <text evidence="1">Belongs to the LytR/CpsA/Psr (LCP) family.</text>
</comment>
<dbReference type="Gene3D" id="3.40.630.190">
    <property type="entry name" value="LCP protein"/>
    <property type="match status" value="1"/>
</dbReference>
<dbReference type="AlphaFoldDB" id="A0AB39HPG8"/>
<proteinExistence type="inferred from homology"/>
<dbReference type="PANTHER" id="PTHR33392:SF6">
    <property type="entry name" value="POLYISOPRENYL-TEICHOIC ACID--PEPTIDOGLYCAN TEICHOIC ACID TRANSFERASE TAGU"/>
    <property type="match status" value="1"/>
</dbReference>
<keyword evidence="2 5" id="KW-0812">Transmembrane</keyword>
<evidence type="ECO:0000256" key="5">
    <source>
        <dbReference type="SAM" id="Phobius"/>
    </source>
</evidence>
<evidence type="ECO:0000256" key="1">
    <source>
        <dbReference type="ARBA" id="ARBA00006068"/>
    </source>
</evidence>
<keyword evidence="4 5" id="KW-1133">Transmembrane helix</keyword>
<feature type="transmembrane region" description="Helical" evidence="5">
    <location>
        <begin position="14"/>
        <end position="36"/>
    </location>
</feature>
<evidence type="ECO:0000256" key="4">
    <source>
        <dbReference type="ARBA" id="ARBA00022989"/>
    </source>
</evidence>
<evidence type="ECO:0000313" key="7">
    <source>
        <dbReference type="EMBL" id="XDK32189.1"/>
    </source>
</evidence>